<comment type="similarity">
    <text evidence="4 10">Belongs to the NAD(P)-dependent epimerase/dehydratase family.</text>
</comment>
<name>A0ABN8HEF8_9BACT</name>
<dbReference type="EMBL" id="OW150024">
    <property type="protein sequence ID" value="CAH2029926.1"/>
    <property type="molecule type" value="Genomic_DNA"/>
</dbReference>
<dbReference type="PANTHER" id="PTHR43725:SF53">
    <property type="entry name" value="UDP-ARABINOSE 4-EPIMERASE 1"/>
    <property type="match status" value="1"/>
</dbReference>
<dbReference type="SUPFAM" id="SSF51735">
    <property type="entry name" value="NAD(P)-binding Rossmann-fold domains"/>
    <property type="match status" value="1"/>
</dbReference>
<evidence type="ECO:0000256" key="7">
    <source>
        <dbReference type="ARBA" id="ARBA00023027"/>
    </source>
</evidence>
<sequence>MKILVVGGAGYIGSHMVRELLDNGYDPVILDNLSSGHRWAVPGERLVHGDLGDRALLAHLFSTYQVSAVLHFASFIQVGESVGAPLKYYHNNVANTLNLLSAMQEAGVTRFVFSSTAAVYGTPSEIPLTESAELRPENPYGRSKLMVEQILADCAHAWGLRSACLRYFNAAGAHPTAGIGEAHHPESHLIPIVLQTALGMRDSVSINGDDYPTPDGTCIRDYIHVCDLAAAHTLALRYLLDGGDSLTCNLGNGKGYSIREVIDVCRAVTGHPIPVTIAPRRAGDPAYLVASAQTAVRLLGWKPQYPDLASIVETAWAWHRPKENSLFRSI</sequence>
<dbReference type="GO" id="GO:0003978">
    <property type="term" value="F:UDP-glucose 4-epimerase activity"/>
    <property type="evidence" value="ECO:0007669"/>
    <property type="project" value="UniProtKB-EC"/>
</dbReference>
<evidence type="ECO:0000256" key="4">
    <source>
        <dbReference type="ARBA" id="ARBA00007637"/>
    </source>
</evidence>
<dbReference type="InterPro" id="IPR005886">
    <property type="entry name" value="UDP_G4E"/>
</dbReference>
<keyword evidence="8 10" id="KW-0413">Isomerase</keyword>
<comment type="pathway">
    <text evidence="3 10">Carbohydrate metabolism; galactose metabolism.</text>
</comment>
<reference evidence="12 13" key="1">
    <citation type="submission" date="2022-03" db="EMBL/GenBank/DDBJ databases">
        <authorList>
            <person name="Koch H."/>
        </authorList>
    </citation>
    <scope>NUCLEOTIDE SEQUENCE [LARGE SCALE GENOMIC DNA]</scope>
    <source>
        <strain evidence="12 13">G1</strain>
    </source>
</reference>
<evidence type="ECO:0000256" key="9">
    <source>
        <dbReference type="ARBA" id="ARBA00023277"/>
    </source>
</evidence>
<comment type="cofactor">
    <cofactor evidence="2 10">
        <name>NAD(+)</name>
        <dbReference type="ChEBI" id="CHEBI:57540"/>
    </cofactor>
</comment>
<dbReference type="Gene3D" id="3.40.50.720">
    <property type="entry name" value="NAD(P)-binding Rossmann-like Domain"/>
    <property type="match status" value="1"/>
</dbReference>
<keyword evidence="13" id="KW-1185">Reference proteome</keyword>
<evidence type="ECO:0000259" key="11">
    <source>
        <dbReference type="Pfam" id="PF01370"/>
    </source>
</evidence>
<evidence type="ECO:0000256" key="1">
    <source>
        <dbReference type="ARBA" id="ARBA00000083"/>
    </source>
</evidence>
<dbReference type="Gene3D" id="3.90.25.10">
    <property type="entry name" value="UDP-galactose 4-epimerase, domain 1"/>
    <property type="match status" value="1"/>
</dbReference>
<feature type="domain" description="NAD-dependent epimerase/dehydratase" evidence="11">
    <location>
        <begin position="3"/>
        <end position="249"/>
    </location>
</feature>
<comment type="subunit">
    <text evidence="10">Homodimer.</text>
</comment>
<dbReference type="RefSeq" id="WP_305730903.1">
    <property type="nucleotide sequence ID" value="NZ_OW150024.1"/>
</dbReference>
<accession>A0ABN8HEF8</accession>
<dbReference type="Proteomes" id="UP001295463">
    <property type="component" value="Chromosome"/>
</dbReference>
<evidence type="ECO:0000256" key="5">
    <source>
        <dbReference type="ARBA" id="ARBA00013189"/>
    </source>
</evidence>
<comment type="catalytic activity">
    <reaction evidence="1 10">
        <text>UDP-alpha-D-glucose = UDP-alpha-D-galactose</text>
        <dbReference type="Rhea" id="RHEA:22168"/>
        <dbReference type="ChEBI" id="CHEBI:58885"/>
        <dbReference type="ChEBI" id="CHEBI:66914"/>
        <dbReference type="EC" id="5.1.3.2"/>
    </reaction>
</comment>
<evidence type="ECO:0000256" key="10">
    <source>
        <dbReference type="RuleBase" id="RU366046"/>
    </source>
</evidence>
<evidence type="ECO:0000313" key="12">
    <source>
        <dbReference type="EMBL" id="CAH2029926.1"/>
    </source>
</evidence>
<dbReference type="EC" id="5.1.3.2" evidence="5 10"/>
<dbReference type="Pfam" id="PF01370">
    <property type="entry name" value="Epimerase"/>
    <property type="match status" value="1"/>
</dbReference>
<evidence type="ECO:0000313" key="13">
    <source>
        <dbReference type="Proteomes" id="UP001295463"/>
    </source>
</evidence>
<organism evidence="12 13">
    <name type="scientific">Trichlorobacter ammonificans</name>
    <dbReference type="NCBI Taxonomy" id="2916410"/>
    <lineage>
        <taxon>Bacteria</taxon>
        <taxon>Pseudomonadati</taxon>
        <taxon>Thermodesulfobacteriota</taxon>
        <taxon>Desulfuromonadia</taxon>
        <taxon>Geobacterales</taxon>
        <taxon>Geobacteraceae</taxon>
        <taxon>Trichlorobacter</taxon>
    </lineage>
</organism>
<proteinExistence type="inferred from homology"/>
<keyword evidence="9 10" id="KW-0119">Carbohydrate metabolism</keyword>
<dbReference type="NCBIfam" id="TIGR01179">
    <property type="entry name" value="galE"/>
    <property type="match status" value="1"/>
</dbReference>
<dbReference type="PANTHER" id="PTHR43725">
    <property type="entry name" value="UDP-GLUCOSE 4-EPIMERASE"/>
    <property type="match status" value="1"/>
</dbReference>
<evidence type="ECO:0000256" key="8">
    <source>
        <dbReference type="ARBA" id="ARBA00023235"/>
    </source>
</evidence>
<dbReference type="InterPro" id="IPR001509">
    <property type="entry name" value="Epimerase_deHydtase"/>
</dbReference>
<evidence type="ECO:0000256" key="6">
    <source>
        <dbReference type="ARBA" id="ARBA00018569"/>
    </source>
</evidence>
<keyword evidence="7 10" id="KW-0520">NAD</keyword>
<dbReference type="CDD" id="cd05247">
    <property type="entry name" value="UDP_G4E_1_SDR_e"/>
    <property type="match status" value="1"/>
</dbReference>
<evidence type="ECO:0000256" key="2">
    <source>
        <dbReference type="ARBA" id="ARBA00001911"/>
    </source>
</evidence>
<dbReference type="InterPro" id="IPR036291">
    <property type="entry name" value="NAD(P)-bd_dom_sf"/>
</dbReference>
<protein>
    <recommendedName>
        <fullName evidence="6 10">UDP-glucose 4-epimerase</fullName>
        <ecNumber evidence="5 10">5.1.3.2</ecNumber>
    </recommendedName>
</protein>
<evidence type="ECO:0000256" key="3">
    <source>
        <dbReference type="ARBA" id="ARBA00004947"/>
    </source>
</evidence>
<gene>
    <name evidence="12" type="primary">galE</name>
    <name evidence="12" type="ORF">GEAMG1_0104</name>
</gene>